<dbReference type="Pfam" id="PF13715">
    <property type="entry name" value="CarbopepD_reg_2"/>
    <property type="match status" value="1"/>
</dbReference>
<dbReference type="InterPro" id="IPR011662">
    <property type="entry name" value="Secretin/TonB_short_N"/>
</dbReference>
<evidence type="ECO:0000256" key="2">
    <source>
        <dbReference type="ARBA" id="ARBA00022448"/>
    </source>
</evidence>
<dbReference type="Gene3D" id="2.40.170.20">
    <property type="entry name" value="TonB-dependent receptor, beta-barrel domain"/>
    <property type="match status" value="1"/>
</dbReference>
<evidence type="ECO:0000313" key="17">
    <source>
        <dbReference type="Proteomes" id="UP000254893"/>
    </source>
</evidence>
<evidence type="ECO:0000256" key="6">
    <source>
        <dbReference type="ARBA" id="ARBA00022729"/>
    </source>
</evidence>
<dbReference type="PROSITE" id="PS52016">
    <property type="entry name" value="TONB_DEPENDENT_REC_3"/>
    <property type="match status" value="1"/>
</dbReference>
<dbReference type="InterPro" id="IPR037066">
    <property type="entry name" value="Plug_dom_sf"/>
</dbReference>
<dbReference type="InterPro" id="IPR036942">
    <property type="entry name" value="Beta-barrel_TonB_sf"/>
</dbReference>
<keyword evidence="3 12" id="KW-1134">Transmembrane beta strand</keyword>
<dbReference type="NCBIfam" id="TIGR04057">
    <property type="entry name" value="SusC_RagA_signa"/>
    <property type="match status" value="1"/>
</dbReference>
<dbReference type="RefSeq" id="WP_115168715.1">
    <property type="nucleotide sequence ID" value="NZ_UGYW01000001.1"/>
</dbReference>
<keyword evidence="2 12" id="KW-0813">Transport</keyword>
<feature type="domain" description="Secretin/TonB short N-terminal" evidence="15">
    <location>
        <begin position="71"/>
        <end position="122"/>
    </location>
</feature>
<dbReference type="InterPro" id="IPR012910">
    <property type="entry name" value="Plug_dom"/>
</dbReference>
<proteinExistence type="inferred from homology"/>
<keyword evidence="7" id="KW-0408">Iron</keyword>
<dbReference type="SUPFAM" id="SSF49464">
    <property type="entry name" value="Carboxypeptidase regulatory domain-like"/>
    <property type="match status" value="1"/>
</dbReference>
<keyword evidence="11 12" id="KW-0998">Cell outer membrane</keyword>
<keyword evidence="4" id="KW-0406">Ion transport</keyword>
<evidence type="ECO:0000256" key="9">
    <source>
        <dbReference type="ARBA" id="ARBA00023136"/>
    </source>
</evidence>
<dbReference type="InterPro" id="IPR023997">
    <property type="entry name" value="TonB-dep_OMP_SusC/RagA_CS"/>
</dbReference>
<dbReference type="InterPro" id="IPR039426">
    <property type="entry name" value="TonB-dep_rcpt-like"/>
</dbReference>
<evidence type="ECO:0000256" key="11">
    <source>
        <dbReference type="ARBA" id="ARBA00023237"/>
    </source>
</evidence>
<dbReference type="NCBIfam" id="TIGR04056">
    <property type="entry name" value="OMP_RagA_SusC"/>
    <property type="match status" value="1"/>
</dbReference>
<dbReference type="PANTHER" id="PTHR30069">
    <property type="entry name" value="TONB-DEPENDENT OUTER MEMBRANE RECEPTOR"/>
    <property type="match status" value="1"/>
</dbReference>
<dbReference type="InterPro" id="IPR023996">
    <property type="entry name" value="TonB-dep_OMP_SusC/RagA"/>
</dbReference>
<sequence length="1210" mass="135798">MKNLLFRKQLDSRQEKARLRQLLLTMKITVILSLVFMTCVHADSVAQKVSLSLKNAKLEEVFSSISKQTKYRFLYEDEVIKNAKPVNVELKGASVESALSNVLNSTDYSFKIIAGTITVNKITPVASRNLDIQRPVTGTIRDENGRPLAGATVSVKGSSTSTSTNDQGHFSINAASNATLVVRFVGFNPREISVSGRSSIEIQLSNEDKALEEVVITGLGAKIDKRTFTGATAKVNMKDIELGGLPDPSRALEGRVAGVSVQNTTGTFGTAPKIRVRGATSIYGSSKPLWVVDGIIIEDVADVSSDDLSSGDALTLISSAVAGLNANDIESFTVLKDGSATSIYGARAMGGVIVVTTKRGTAGRNSASYVGEFTSRDIPSYNNFDIMNSQEQMSFYQMLEQRGWLNMANVASRSVSGVYGKMYELIKSGQLENTTESKNAYLREAEYRNTDWFKQLFSRTVMQNHSVSLTSGTEKAQYYTSLSGVFDNGWTKKSDVKRYTALFNATYNLYDNLKLDLRSNGSYRDQRAPGTLGQSVNLVTMDVRRDFDINPYSYALNSSRTLDPNEFYARNYAPFNILHELENNYMDINAADVKFQGELKWKVIKPLELGLLAATRYQQTSQQHYIKDQSNQALAYRWMPTTFIRDANPFLYTNPDNPYAVPETVLPNGGIYNRTDYKMWTKDFRFTAAYDQTFNDIHKLYVFAGAESNSVDRNNNWFRGWGMQYDLGEIPFVDYKVFKKGAEENSQYYTISNTRSRQVAFYGTANYTFDNRYTINGTLRYEGTNRLGRTTSARWMPTWNVSGMWNVTEESFFKALESPISNLSLKASYSLTADRGPAFVTNSKVIIRSFNPWRPNVSDKETGLNISTLENSELTYEKKHEFNFGTSIGLFQNRIALDFDYYKRKNFDLIGIVNTQGLGGEISKYGNVADMESHGVEFSLSATILKNDNFSWSSSFIYSKAKNKVTSLENNSRVGDLIVGNGFALEGYPVRSLFSIPFSHLTSSGLPVFNYINGTQTTTGINFQSRENFDYLKYEGPTDPTDMGSFGNIFTYKNFRLNVFLTYSFGNVIRRDPAYATGYSDLNAMPREFWDAWTVPGDENLTNIPVILDNRFIRNNSQYSYAYNAYNYSTETLAKGDFIRLKDISLAYELPKDLVRSLKMSNLGVRLNVINPWLIYADKRLNGQDPEFVNSGGVALPIARQYTLTLKMGF</sequence>
<dbReference type="Gene3D" id="2.60.40.1120">
    <property type="entry name" value="Carboxypeptidase-like, regulatory domain"/>
    <property type="match status" value="1"/>
</dbReference>
<keyword evidence="4" id="KW-0410">Iron transport</keyword>
<organism evidence="16 17">
    <name type="scientific">Sphingobacterium spiritivorum</name>
    <name type="common">Flavobacterium spiritivorum</name>
    <dbReference type="NCBI Taxonomy" id="258"/>
    <lineage>
        <taxon>Bacteria</taxon>
        <taxon>Pseudomonadati</taxon>
        <taxon>Bacteroidota</taxon>
        <taxon>Sphingobacteriia</taxon>
        <taxon>Sphingobacteriales</taxon>
        <taxon>Sphingobacteriaceae</taxon>
        <taxon>Sphingobacterium</taxon>
    </lineage>
</organism>
<evidence type="ECO:0000256" key="1">
    <source>
        <dbReference type="ARBA" id="ARBA00004571"/>
    </source>
</evidence>
<evidence type="ECO:0000256" key="3">
    <source>
        <dbReference type="ARBA" id="ARBA00022452"/>
    </source>
</evidence>
<dbReference type="InterPro" id="IPR000531">
    <property type="entry name" value="Beta-barrel_TonB"/>
</dbReference>
<dbReference type="GO" id="GO:0009279">
    <property type="term" value="C:cell outer membrane"/>
    <property type="evidence" value="ECO:0007669"/>
    <property type="project" value="UniProtKB-SubCell"/>
</dbReference>
<evidence type="ECO:0000256" key="7">
    <source>
        <dbReference type="ARBA" id="ARBA00023004"/>
    </source>
</evidence>
<dbReference type="InterPro" id="IPR008969">
    <property type="entry name" value="CarboxyPept-like_regulatory"/>
</dbReference>
<evidence type="ECO:0000256" key="12">
    <source>
        <dbReference type="PROSITE-ProRule" id="PRU01360"/>
    </source>
</evidence>
<evidence type="ECO:0000256" key="4">
    <source>
        <dbReference type="ARBA" id="ARBA00022496"/>
    </source>
</evidence>
<dbReference type="Pfam" id="PF00593">
    <property type="entry name" value="TonB_dep_Rec_b-barrel"/>
    <property type="match status" value="1"/>
</dbReference>
<evidence type="ECO:0000256" key="14">
    <source>
        <dbReference type="SAM" id="MobiDB-lite"/>
    </source>
</evidence>
<dbReference type="Pfam" id="PF07715">
    <property type="entry name" value="Plug"/>
    <property type="match status" value="1"/>
</dbReference>
<evidence type="ECO:0000259" key="15">
    <source>
        <dbReference type="SMART" id="SM00965"/>
    </source>
</evidence>
<keyword evidence="8 13" id="KW-0798">TonB box</keyword>
<dbReference type="PANTHER" id="PTHR30069:SF29">
    <property type="entry name" value="HEMOGLOBIN AND HEMOGLOBIN-HAPTOGLOBIN-BINDING PROTEIN 1-RELATED"/>
    <property type="match status" value="1"/>
</dbReference>
<comment type="similarity">
    <text evidence="12 13">Belongs to the TonB-dependent receptor family.</text>
</comment>
<accession>A0A380B8K0</accession>
<dbReference type="Gene3D" id="2.170.130.10">
    <property type="entry name" value="TonB-dependent receptor, plug domain"/>
    <property type="match status" value="1"/>
</dbReference>
<gene>
    <name evidence="16" type="ORF">NCTC11388_00142</name>
</gene>
<evidence type="ECO:0000256" key="10">
    <source>
        <dbReference type="ARBA" id="ARBA00023170"/>
    </source>
</evidence>
<protein>
    <submittedName>
        <fullName evidence="16">Outer membrane receptor for ferrienterochelin and colicins</fullName>
    </submittedName>
</protein>
<dbReference type="SUPFAM" id="SSF56935">
    <property type="entry name" value="Porins"/>
    <property type="match status" value="1"/>
</dbReference>
<feature type="region of interest" description="Disordered" evidence="14">
    <location>
        <begin position="138"/>
        <end position="165"/>
    </location>
</feature>
<keyword evidence="6" id="KW-0732">Signal</keyword>
<dbReference type="AlphaFoldDB" id="A0A380B8K0"/>
<dbReference type="Proteomes" id="UP000254893">
    <property type="component" value="Unassembled WGS sequence"/>
</dbReference>
<keyword evidence="10 16" id="KW-0675">Receptor</keyword>
<dbReference type="EMBL" id="UGYW01000001">
    <property type="protein sequence ID" value="SUI96784.1"/>
    <property type="molecule type" value="Genomic_DNA"/>
</dbReference>
<evidence type="ECO:0000256" key="13">
    <source>
        <dbReference type="RuleBase" id="RU003357"/>
    </source>
</evidence>
<name>A0A380B8K0_SPHSI</name>
<dbReference type="GO" id="GO:0015344">
    <property type="term" value="F:siderophore uptake transmembrane transporter activity"/>
    <property type="evidence" value="ECO:0007669"/>
    <property type="project" value="TreeGrafter"/>
</dbReference>
<evidence type="ECO:0000256" key="8">
    <source>
        <dbReference type="ARBA" id="ARBA00023077"/>
    </source>
</evidence>
<evidence type="ECO:0000256" key="5">
    <source>
        <dbReference type="ARBA" id="ARBA00022692"/>
    </source>
</evidence>
<evidence type="ECO:0000313" key="16">
    <source>
        <dbReference type="EMBL" id="SUI96784.1"/>
    </source>
</evidence>
<reference evidence="16 17" key="1">
    <citation type="submission" date="2018-06" db="EMBL/GenBank/DDBJ databases">
        <authorList>
            <consortium name="Pathogen Informatics"/>
            <person name="Doyle S."/>
        </authorList>
    </citation>
    <scope>NUCLEOTIDE SEQUENCE [LARGE SCALE GENOMIC DNA]</scope>
    <source>
        <strain evidence="16 17">NCTC11388</strain>
    </source>
</reference>
<comment type="subcellular location">
    <subcellularLocation>
        <location evidence="1 12">Cell outer membrane</location>
        <topology evidence="1 12">Multi-pass membrane protein</topology>
    </subcellularLocation>
</comment>
<keyword evidence="9 12" id="KW-0472">Membrane</keyword>
<dbReference type="Pfam" id="PF07660">
    <property type="entry name" value="STN"/>
    <property type="match status" value="1"/>
</dbReference>
<dbReference type="GO" id="GO:0044718">
    <property type="term" value="P:siderophore transmembrane transport"/>
    <property type="evidence" value="ECO:0007669"/>
    <property type="project" value="TreeGrafter"/>
</dbReference>
<keyword evidence="5 12" id="KW-0812">Transmembrane</keyword>
<dbReference type="SMART" id="SM00965">
    <property type="entry name" value="STN"/>
    <property type="match status" value="1"/>
</dbReference>